<organism evidence="2 3">
    <name type="scientific">Mycena citricolor</name>
    <dbReference type="NCBI Taxonomy" id="2018698"/>
    <lineage>
        <taxon>Eukaryota</taxon>
        <taxon>Fungi</taxon>
        <taxon>Dikarya</taxon>
        <taxon>Basidiomycota</taxon>
        <taxon>Agaricomycotina</taxon>
        <taxon>Agaricomycetes</taxon>
        <taxon>Agaricomycetidae</taxon>
        <taxon>Agaricales</taxon>
        <taxon>Marasmiineae</taxon>
        <taxon>Mycenaceae</taxon>
        <taxon>Mycena</taxon>
    </lineage>
</organism>
<dbReference type="AlphaFoldDB" id="A0AAD2GR61"/>
<evidence type="ECO:0000313" key="2">
    <source>
        <dbReference type="EMBL" id="CAK5262042.1"/>
    </source>
</evidence>
<accession>A0AAD2GR61</accession>
<keyword evidence="3" id="KW-1185">Reference proteome</keyword>
<protein>
    <recommendedName>
        <fullName evidence="1">DUF7330 domain-containing protein</fullName>
    </recommendedName>
</protein>
<dbReference type="EMBL" id="CAVNYO010000007">
    <property type="protein sequence ID" value="CAK5262042.1"/>
    <property type="molecule type" value="Genomic_DNA"/>
</dbReference>
<name>A0AAD2GR61_9AGAR</name>
<proteinExistence type="predicted"/>
<reference evidence="2" key="1">
    <citation type="submission" date="2023-11" db="EMBL/GenBank/DDBJ databases">
        <authorList>
            <person name="De Vega J J."/>
            <person name="De Vega J J."/>
        </authorList>
    </citation>
    <scope>NUCLEOTIDE SEQUENCE</scope>
</reference>
<feature type="domain" description="DUF7330" evidence="1">
    <location>
        <begin position="275"/>
        <end position="397"/>
    </location>
</feature>
<sequence>MVARGLRAPARTEETALCQIRRPLRHAYLVGRTFAPSPEAWRAEGVLRAVDRRAQDGSEFLADTRRVQRGLREVVERREGPGHRGRPQVPLFRRGEHRNPHHRGFLFVVSHAVRHHTVLAGGRVQFVQSEEVGDKLQIGVTAHVHREKDLKHVKTCLLEGEAGARGAGLFTNWVSKSHHRHRRQPRFRLDVVVAFPATDKDSSLAVKEFWTNMTAFSQEFYDLSGVAFDSLNVRNFLGPISAENLKAKAANIETDFGPIRIGSLNVTAANVTTTMGPISGSFFASDSLSLKTSNGPILAHIELSDTDAKKGPAQLQLHTSNGIIDSSVDLSTTKDESAFDLIAKTSNGRLALAVPSAPIDSTITLDARTAFGSAHVKLPATFEGAFSASTSIGAASLKADENAPDPSGQGRARKVVVDAAGARTSRAASAGARRAWPGAMPMSRRASPVLFWSSKSL</sequence>
<gene>
    <name evidence="2" type="ORF">MYCIT1_LOCUS448</name>
</gene>
<dbReference type="InterPro" id="IPR055754">
    <property type="entry name" value="DUF7330"/>
</dbReference>
<evidence type="ECO:0000313" key="3">
    <source>
        <dbReference type="Proteomes" id="UP001295794"/>
    </source>
</evidence>
<comment type="caution">
    <text evidence="2">The sequence shown here is derived from an EMBL/GenBank/DDBJ whole genome shotgun (WGS) entry which is preliminary data.</text>
</comment>
<dbReference type="Proteomes" id="UP001295794">
    <property type="component" value="Unassembled WGS sequence"/>
</dbReference>
<evidence type="ECO:0000259" key="1">
    <source>
        <dbReference type="Pfam" id="PF24016"/>
    </source>
</evidence>
<dbReference type="Pfam" id="PF24016">
    <property type="entry name" value="DUF7330"/>
    <property type="match status" value="1"/>
</dbReference>